<dbReference type="InParanoid" id="A0A0D0BS17"/>
<accession>A0A0D0BS17</accession>
<dbReference type="STRING" id="930991.A0A0D0BS17"/>
<organism evidence="2 3">
    <name type="scientific">Paxillus rubicundulus Ve08.2h10</name>
    <dbReference type="NCBI Taxonomy" id="930991"/>
    <lineage>
        <taxon>Eukaryota</taxon>
        <taxon>Fungi</taxon>
        <taxon>Dikarya</taxon>
        <taxon>Basidiomycota</taxon>
        <taxon>Agaricomycotina</taxon>
        <taxon>Agaricomycetes</taxon>
        <taxon>Agaricomycetidae</taxon>
        <taxon>Boletales</taxon>
        <taxon>Paxilineae</taxon>
        <taxon>Paxillaceae</taxon>
        <taxon>Paxillus</taxon>
    </lineage>
</organism>
<sequence>DVTALLDLVIKEKAQAGDGTNFKPQFSTNTAAALSNPSQGIIKTSKQCRGKCSWMRKTYVIVHGICNVTESSELQNWNTDSTLLECRSSYPRSAARWIHSDFQCSLRTCMEFMQTLITSHHPLLIITPELPGTLHHFLTSLVSLSPLFLFLFPLLSLVSASLPTPLHIYTYFLLWIPQLFFAPLWQQLR</sequence>
<keyword evidence="1" id="KW-0812">Transmembrane</keyword>
<evidence type="ECO:0000313" key="3">
    <source>
        <dbReference type="Proteomes" id="UP000054538"/>
    </source>
</evidence>
<dbReference type="HOGENOM" id="CLU_1437709_0_0_1"/>
<evidence type="ECO:0000256" key="1">
    <source>
        <dbReference type="SAM" id="Phobius"/>
    </source>
</evidence>
<keyword evidence="1" id="KW-0472">Membrane</keyword>
<name>A0A0D0BS17_9AGAM</name>
<feature type="non-terminal residue" evidence="2">
    <location>
        <position position="1"/>
    </location>
</feature>
<dbReference type="EMBL" id="KN829011">
    <property type="protein sequence ID" value="KIK74272.1"/>
    <property type="molecule type" value="Genomic_DNA"/>
</dbReference>
<gene>
    <name evidence="2" type="ORF">PAXRUDRAFT_176231</name>
</gene>
<protein>
    <submittedName>
        <fullName evidence="2">Uncharacterized protein</fullName>
    </submittedName>
</protein>
<keyword evidence="1" id="KW-1133">Transmembrane helix</keyword>
<keyword evidence="3" id="KW-1185">Reference proteome</keyword>
<evidence type="ECO:0000313" key="2">
    <source>
        <dbReference type="EMBL" id="KIK74272.1"/>
    </source>
</evidence>
<reference evidence="3" key="2">
    <citation type="submission" date="2015-01" db="EMBL/GenBank/DDBJ databases">
        <title>Evolutionary Origins and Diversification of the Mycorrhizal Mutualists.</title>
        <authorList>
            <consortium name="DOE Joint Genome Institute"/>
            <consortium name="Mycorrhizal Genomics Consortium"/>
            <person name="Kohler A."/>
            <person name="Kuo A."/>
            <person name="Nagy L.G."/>
            <person name="Floudas D."/>
            <person name="Copeland A."/>
            <person name="Barry K.W."/>
            <person name="Cichocki N."/>
            <person name="Veneault-Fourrey C."/>
            <person name="LaButti K."/>
            <person name="Lindquist E.A."/>
            <person name="Lipzen A."/>
            <person name="Lundell T."/>
            <person name="Morin E."/>
            <person name="Murat C."/>
            <person name="Riley R."/>
            <person name="Ohm R."/>
            <person name="Sun H."/>
            <person name="Tunlid A."/>
            <person name="Henrissat B."/>
            <person name="Grigoriev I.V."/>
            <person name="Hibbett D.S."/>
            <person name="Martin F."/>
        </authorList>
    </citation>
    <scope>NUCLEOTIDE SEQUENCE [LARGE SCALE GENOMIC DNA]</scope>
    <source>
        <strain evidence="3">Ve08.2h10</strain>
    </source>
</reference>
<feature type="transmembrane region" description="Helical" evidence="1">
    <location>
        <begin position="168"/>
        <end position="185"/>
    </location>
</feature>
<feature type="transmembrane region" description="Helical" evidence="1">
    <location>
        <begin position="141"/>
        <end position="162"/>
    </location>
</feature>
<dbReference type="AlphaFoldDB" id="A0A0D0BS17"/>
<reference evidence="2 3" key="1">
    <citation type="submission" date="2014-04" db="EMBL/GenBank/DDBJ databases">
        <authorList>
            <consortium name="DOE Joint Genome Institute"/>
            <person name="Kuo A."/>
            <person name="Kohler A."/>
            <person name="Jargeat P."/>
            <person name="Nagy L.G."/>
            <person name="Floudas D."/>
            <person name="Copeland A."/>
            <person name="Barry K.W."/>
            <person name="Cichocki N."/>
            <person name="Veneault-Fourrey C."/>
            <person name="LaButti K."/>
            <person name="Lindquist E.A."/>
            <person name="Lipzen A."/>
            <person name="Lundell T."/>
            <person name="Morin E."/>
            <person name="Murat C."/>
            <person name="Sun H."/>
            <person name="Tunlid A."/>
            <person name="Henrissat B."/>
            <person name="Grigoriev I.V."/>
            <person name="Hibbett D.S."/>
            <person name="Martin F."/>
            <person name="Nordberg H.P."/>
            <person name="Cantor M.N."/>
            <person name="Hua S.X."/>
        </authorList>
    </citation>
    <scope>NUCLEOTIDE SEQUENCE [LARGE SCALE GENOMIC DNA]</scope>
    <source>
        <strain evidence="2 3">Ve08.2h10</strain>
    </source>
</reference>
<proteinExistence type="predicted"/>
<dbReference type="Proteomes" id="UP000054538">
    <property type="component" value="Unassembled WGS sequence"/>
</dbReference>